<dbReference type="GO" id="GO:0004523">
    <property type="term" value="F:RNA-DNA hybrid ribonuclease activity"/>
    <property type="evidence" value="ECO:0007669"/>
    <property type="project" value="InterPro"/>
</dbReference>
<organism evidence="2 3">
    <name type="scientific">Candidatus Manganitrophus noduliformans</name>
    <dbReference type="NCBI Taxonomy" id="2606439"/>
    <lineage>
        <taxon>Bacteria</taxon>
        <taxon>Pseudomonadati</taxon>
        <taxon>Nitrospirota</taxon>
        <taxon>Nitrospiria</taxon>
        <taxon>Candidatus Troglogloeales</taxon>
        <taxon>Candidatus Manganitrophaceae</taxon>
        <taxon>Candidatus Manganitrophus</taxon>
    </lineage>
</organism>
<proteinExistence type="predicted"/>
<comment type="caution">
    <text evidence="2">The sequence shown here is derived from an EMBL/GenBank/DDBJ whole genome shotgun (WGS) entry which is preliminary data.</text>
</comment>
<dbReference type="RefSeq" id="WP_168062795.1">
    <property type="nucleotide sequence ID" value="NZ_VTOW01000004.1"/>
</dbReference>
<dbReference type="SUPFAM" id="SSF53098">
    <property type="entry name" value="Ribonuclease H-like"/>
    <property type="match status" value="1"/>
</dbReference>
<feature type="domain" description="RNase H type-1" evidence="1">
    <location>
        <begin position="36"/>
        <end position="177"/>
    </location>
</feature>
<keyword evidence="3" id="KW-1185">Reference proteome</keyword>
<dbReference type="EMBL" id="VTOW01000004">
    <property type="protein sequence ID" value="NKE72858.1"/>
    <property type="molecule type" value="Genomic_DNA"/>
</dbReference>
<gene>
    <name evidence="2" type="ORF">MNODULE_19075</name>
</gene>
<sequence length="193" mass="21721">MEQRNQMDQTVCLRRRERRPPATIKSALSEIAPSRSSDCIEVWYDGCCEPVNPGGNAACGIVIKRGGQVLWQESRYIGSGPAMSNNVAEYGGMIAALEYLIEKGLTHFPVVLHGDSMLSVRQMTGEWRIKGGRYLPYYLKAKELARQFSDITFLWIPREENAEADTLSKAVLKEQGIRFRIQKEENGVGGRRP</sequence>
<dbReference type="PROSITE" id="PS50879">
    <property type="entry name" value="RNASE_H_1"/>
    <property type="match status" value="1"/>
</dbReference>
<dbReference type="AlphaFoldDB" id="A0A7X6DTP6"/>
<dbReference type="InterPro" id="IPR002156">
    <property type="entry name" value="RNaseH_domain"/>
</dbReference>
<name>A0A7X6DTP6_9BACT</name>
<dbReference type="CDD" id="cd09279">
    <property type="entry name" value="RNase_HI_like"/>
    <property type="match status" value="1"/>
</dbReference>
<dbReference type="PANTHER" id="PTHR46387:SF2">
    <property type="entry name" value="RIBONUCLEASE HI"/>
    <property type="match status" value="1"/>
</dbReference>
<evidence type="ECO:0000259" key="1">
    <source>
        <dbReference type="PROSITE" id="PS50879"/>
    </source>
</evidence>
<dbReference type="Proteomes" id="UP000534783">
    <property type="component" value="Unassembled WGS sequence"/>
</dbReference>
<dbReference type="InterPro" id="IPR012337">
    <property type="entry name" value="RNaseH-like_sf"/>
</dbReference>
<accession>A0A7X6DTP6</accession>
<protein>
    <submittedName>
        <fullName evidence="2">Ribonuclease HI family protein</fullName>
    </submittedName>
</protein>
<evidence type="ECO:0000313" key="3">
    <source>
        <dbReference type="Proteomes" id="UP000534783"/>
    </source>
</evidence>
<dbReference type="GO" id="GO:0003676">
    <property type="term" value="F:nucleic acid binding"/>
    <property type="evidence" value="ECO:0007669"/>
    <property type="project" value="InterPro"/>
</dbReference>
<dbReference type="PANTHER" id="PTHR46387">
    <property type="entry name" value="POLYNUCLEOTIDYL TRANSFERASE, RIBONUCLEASE H-LIKE SUPERFAMILY PROTEIN"/>
    <property type="match status" value="1"/>
</dbReference>
<dbReference type="Pfam" id="PF13456">
    <property type="entry name" value="RVT_3"/>
    <property type="match status" value="1"/>
</dbReference>
<evidence type="ECO:0000313" key="2">
    <source>
        <dbReference type="EMBL" id="NKE72858.1"/>
    </source>
</evidence>
<reference evidence="2 3" key="1">
    <citation type="journal article" date="2020" name="Nature">
        <title>Bacterial chemolithoautotrophy via manganese oxidation.</title>
        <authorList>
            <person name="Yu H."/>
            <person name="Leadbetter J.R."/>
        </authorList>
    </citation>
    <scope>NUCLEOTIDE SEQUENCE [LARGE SCALE GENOMIC DNA]</scope>
    <source>
        <strain evidence="2 3">Mn-1</strain>
    </source>
</reference>
<dbReference type="Gene3D" id="3.30.420.10">
    <property type="entry name" value="Ribonuclease H-like superfamily/Ribonuclease H"/>
    <property type="match status" value="1"/>
</dbReference>
<dbReference type="InterPro" id="IPR036397">
    <property type="entry name" value="RNaseH_sf"/>
</dbReference>